<reference evidence="5 6" key="3">
    <citation type="submission" date="2020-08" db="EMBL/GenBank/DDBJ databases">
        <title>Genomic Encyclopedia of Type Strains, Phase IV (KMG-V): Genome sequencing to study the core and pangenomes of soil and plant-associated prokaryotes.</title>
        <authorList>
            <person name="Whitman W."/>
        </authorList>
    </citation>
    <scope>NUCLEOTIDE SEQUENCE [LARGE SCALE GENOMIC DNA]</scope>
    <source>
        <strain evidence="2 5">C11</strain>
        <strain evidence="3 6">D1</strain>
    </source>
</reference>
<dbReference type="Proteomes" id="UP000239462">
    <property type="component" value="Chromosome"/>
</dbReference>
<evidence type="ECO:0000313" key="4">
    <source>
        <dbReference type="Proteomes" id="UP000239462"/>
    </source>
</evidence>
<protein>
    <submittedName>
        <fullName evidence="2">Putative transposon-encoded protein</fullName>
    </submittedName>
</protein>
<evidence type="ECO:0000313" key="5">
    <source>
        <dbReference type="Proteomes" id="UP000536195"/>
    </source>
</evidence>
<reference evidence="4" key="1">
    <citation type="journal article" date="2018" name="Genome Announc.">
        <title>Complete Genome Sequence of the Methanococcus maripaludis Type Strain JJ (DSM 2067), a Model for Selenoprotein Synthesis in Archaea.</title>
        <authorList>
            <person name="Poehlein A."/>
            <person name="Heym D."/>
            <person name="Quitzke V."/>
            <person name="Fersch J."/>
            <person name="Daniel R."/>
            <person name="Rother M."/>
        </authorList>
    </citation>
    <scope>NUCLEOTIDE SEQUENCE [LARGE SCALE GENOMIC DNA]</scope>
    <source>
        <strain evidence="4">DSM 2067</strain>
    </source>
</reference>
<dbReference type="Proteomes" id="UP000590564">
    <property type="component" value="Unassembled WGS sequence"/>
</dbReference>
<evidence type="ECO:0000313" key="6">
    <source>
        <dbReference type="Proteomes" id="UP000590564"/>
    </source>
</evidence>
<name>A0A2L1C9M2_METMI</name>
<evidence type="ECO:0000313" key="1">
    <source>
        <dbReference type="EMBL" id="AVB75910.1"/>
    </source>
</evidence>
<dbReference type="EMBL" id="JACHEC010000003">
    <property type="protein sequence ID" value="MBB6402450.1"/>
    <property type="molecule type" value="Genomic_DNA"/>
</dbReference>
<dbReference type="EMBL" id="CP026606">
    <property type="protein sequence ID" value="AVB75910.1"/>
    <property type="molecule type" value="Genomic_DNA"/>
</dbReference>
<dbReference type="EMBL" id="JACHED010000002">
    <property type="protein sequence ID" value="MBB6497310.1"/>
    <property type="molecule type" value="Genomic_DNA"/>
</dbReference>
<accession>A0A2L1C9M2</accession>
<dbReference type="AlphaFoldDB" id="A0A2L1C9M2"/>
<dbReference type="RefSeq" id="WP_104837529.1">
    <property type="nucleotide sequence ID" value="NZ_CP026606.1"/>
</dbReference>
<evidence type="ECO:0000313" key="2">
    <source>
        <dbReference type="EMBL" id="MBB6402450.1"/>
    </source>
</evidence>
<organism evidence="1 4">
    <name type="scientific">Methanococcus maripaludis</name>
    <name type="common">Methanococcus deltae</name>
    <dbReference type="NCBI Taxonomy" id="39152"/>
    <lineage>
        <taxon>Archaea</taxon>
        <taxon>Methanobacteriati</taxon>
        <taxon>Methanobacteriota</taxon>
        <taxon>Methanomada group</taxon>
        <taxon>Methanococci</taxon>
        <taxon>Methanococcales</taxon>
        <taxon>Methanococcaceae</taxon>
        <taxon>Methanococcus</taxon>
    </lineage>
</organism>
<proteinExistence type="predicted"/>
<dbReference type="InterPro" id="IPR019205">
    <property type="entry name" value="DUF2080_transposon-encoded"/>
</dbReference>
<reference evidence="1" key="2">
    <citation type="submission" date="2018-02" db="EMBL/GenBank/DDBJ databases">
        <title>Complete genome sequence of the Methanococcus maripaludis type strain JJ (DSM 2067), a model for selenoprotein synthesis in Archaea.</title>
        <authorList>
            <person name="Poehlein A."/>
            <person name="Heym D."/>
            <person name="Quitzke V."/>
            <person name="Fersch J."/>
            <person name="Daniel R."/>
            <person name="Rother M."/>
        </authorList>
    </citation>
    <scope>NUCLEOTIDE SEQUENCE [LARGE SCALE GENOMIC DNA]</scope>
    <source>
        <strain evidence="1">DSM 2067</strain>
    </source>
</reference>
<dbReference type="Pfam" id="PF09853">
    <property type="entry name" value="DUF2080"/>
    <property type="match status" value="1"/>
</dbReference>
<dbReference type="KEGG" id="mmad:MMJJ_04930"/>
<dbReference type="GeneID" id="36101585"/>
<sequence>MVIIENSEKNILVCYDAVIKKQGGGGRVWPNPFPEHVGKRARVIIYDEDCPVEPERIAIQIQNQLKTKAVE</sequence>
<dbReference type="Proteomes" id="UP000536195">
    <property type="component" value="Unassembled WGS sequence"/>
</dbReference>
<gene>
    <name evidence="2" type="ORF">HNP92_001772</name>
    <name evidence="3" type="ORF">HNP96_001351</name>
    <name evidence="1" type="ORF">MMJJ_04930</name>
</gene>
<evidence type="ECO:0000313" key="3">
    <source>
        <dbReference type="EMBL" id="MBB6497310.1"/>
    </source>
</evidence>